<organism evidence="2 3">
    <name type="scientific">Denitrobaculum tricleocarpae</name>
    <dbReference type="NCBI Taxonomy" id="2591009"/>
    <lineage>
        <taxon>Bacteria</taxon>
        <taxon>Pseudomonadati</taxon>
        <taxon>Pseudomonadota</taxon>
        <taxon>Alphaproteobacteria</taxon>
        <taxon>Rhodospirillales</taxon>
        <taxon>Rhodospirillaceae</taxon>
        <taxon>Denitrobaculum</taxon>
    </lineage>
</organism>
<keyword evidence="3" id="KW-1185">Reference proteome</keyword>
<evidence type="ECO:0000259" key="1">
    <source>
        <dbReference type="Pfam" id="PF07238"/>
    </source>
</evidence>
<dbReference type="Proteomes" id="UP000315252">
    <property type="component" value="Unassembled WGS sequence"/>
</dbReference>
<dbReference type="EMBL" id="VHSH01000014">
    <property type="protein sequence ID" value="TQV71232.1"/>
    <property type="molecule type" value="Genomic_DNA"/>
</dbReference>
<name>A0A545T214_9PROT</name>
<accession>A0A545T214</accession>
<reference evidence="2 3" key="1">
    <citation type="submission" date="2019-06" db="EMBL/GenBank/DDBJ databases">
        <title>Whole genome sequence for Rhodospirillaceae sp. R148.</title>
        <authorList>
            <person name="Wang G."/>
        </authorList>
    </citation>
    <scope>NUCLEOTIDE SEQUENCE [LARGE SCALE GENOMIC DNA]</scope>
    <source>
        <strain evidence="2 3">R148</strain>
    </source>
</reference>
<evidence type="ECO:0000313" key="3">
    <source>
        <dbReference type="Proteomes" id="UP000315252"/>
    </source>
</evidence>
<feature type="domain" description="PilZ" evidence="1">
    <location>
        <begin position="5"/>
        <end position="89"/>
    </location>
</feature>
<sequence length="107" mass="11643">MKDDDRRLCKRAYVVVSGQVSDRFQSEQKVDCVILNLSASGAKVRFDDPLMSDQIKSITLAGTVEFEVEVAWTSGVFAGLKFLDTPVKVASVLAGVLPDGCLEFKVS</sequence>
<dbReference type="GO" id="GO:0035438">
    <property type="term" value="F:cyclic-di-GMP binding"/>
    <property type="evidence" value="ECO:0007669"/>
    <property type="project" value="InterPro"/>
</dbReference>
<dbReference type="Gene3D" id="2.40.10.220">
    <property type="entry name" value="predicted glycosyltransferase like domains"/>
    <property type="match status" value="1"/>
</dbReference>
<dbReference type="RefSeq" id="WP_142899525.1">
    <property type="nucleotide sequence ID" value="NZ_ML660065.1"/>
</dbReference>
<proteinExistence type="predicted"/>
<dbReference type="AlphaFoldDB" id="A0A545T214"/>
<protein>
    <submittedName>
        <fullName evidence="2">PilZ domain-containing protein</fullName>
    </submittedName>
</protein>
<dbReference type="InterPro" id="IPR009875">
    <property type="entry name" value="PilZ_domain"/>
</dbReference>
<comment type="caution">
    <text evidence="2">The sequence shown here is derived from an EMBL/GenBank/DDBJ whole genome shotgun (WGS) entry which is preliminary data.</text>
</comment>
<dbReference type="OrthoDB" id="7210926at2"/>
<evidence type="ECO:0000313" key="2">
    <source>
        <dbReference type="EMBL" id="TQV71232.1"/>
    </source>
</evidence>
<dbReference type="SUPFAM" id="SSF141371">
    <property type="entry name" value="PilZ domain-like"/>
    <property type="match status" value="1"/>
</dbReference>
<gene>
    <name evidence="2" type="ORF">FKG95_26725</name>
</gene>
<dbReference type="Pfam" id="PF07238">
    <property type="entry name" value="PilZ"/>
    <property type="match status" value="1"/>
</dbReference>